<dbReference type="InterPro" id="IPR018201">
    <property type="entry name" value="Ketoacyl_synth_AS"/>
</dbReference>
<dbReference type="InterPro" id="IPR014030">
    <property type="entry name" value="Ketoacyl_synth_N"/>
</dbReference>
<keyword evidence="10" id="KW-1185">Reference proteome</keyword>
<dbReference type="SMART" id="SM00826">
    <property type="entry name" value="PKS_DH"/>
    <property type="match status" value="1"/>
</dbReference>
<dbReference type="InterPro" id="IPR042104">
    <property type="entry name" value="PKS_dehydratase_sf"/>
</dbReference>
<dbReference type="InterPro" id="IPR020802">
    <property type="entry name" value="TesA-like"/>
</dbReference>
<evidence type="ECO:0000259" key="8">
    <source>
        <dbReference type="PROSITE" id="PS52019"/>
    </source>
</evidence>
<dbReference type="InterPro" id="IPR020806">
    <property type="entry name" value="PKS_PP-bd"/>
</dbReference>
<feature type="domain" description="Ketosynthase family 3 (KS3)" evidence="7">
    <location>
        <begin position="38"/>
        <end position="462"/>
    </location>
</feature>
<dbReference type="CDD" id="cd08956">
    <property type="entry name" value="KR_3_FAS_SDR_x"/>
    <property type="match status" value="1"/>
</dbReference>
<keyword evidence="4" id="KW-0012">Acyltransferase</keyword>
<keyword evidence="2" id="KW-0597">Phosphoprotein</keyword>
<dbReference type="Gene3D" id="3.40.47.10">
    <property type="match status" value="1"/>
</dbReference>
<dbReference type="InterPro" id="IPR014031">
    <property type="entry name" value="Ketoacyl_synth_C"/>
</dbReference>
<keyword evidence="1" id="KW-0596">Phosphopantetheine</keyword>
<evidence type="ECO:0000259" key="6">
    <source>
        <dbReference type="PROSITE" id="PS50075"/>
    </source>
</evidence>
<dbReference type="Pfam" id="PF00550">
    <property type="entry name" value="PP-binding"/>
    <property type="match status" value="1"/>
</dbReference>
<evidence type="ECO:0000256" key="1">
    <source>
        <dbReference type="ARBA" id="ARBA00022450"/>
    </source>
</evidence>
<feature type="region of interest" description="N-terminal hotdog fold" evidence="5">
    <location>
        <begin position="936"/>
        <end position="1063"/>
    </location>
</feature>
<dbReference type="Pfam" id="PF14765">
    <property type="entry name" value="PS-DH"/>
    <property type="match status" value="1"/>
</dbReference>
<accession>A0ABX0CIZ5</accession>
<proteinExistence type="predicted"/>
<dbReference type="Pfam" id="PF08659">
    <property type="entry name" value="KR"/>
    <property type="match status" value="1"/>
</dbReference>
<dbReference type="PANTHER" id="PTHR43775:SF51">
    <property type="entry name" value="INACTIVE PHENOLPHTHIOCEROL SYNTHESIS POLYKETIDE SYNTHASE TYPE I PKS1-RELATED"/>
    <property type="match status" value="1"/>
</dbReference>
<dbReference type="PROSITE" id="PS00606">
    <property type="entry name" value="KS3_1"/>
    <property type="match status" value="1"/>
</dbReference>
<dbReference type="InterPro" id="IPR001227">
    <property type="entry name" value="Ac_transferase_dom_sf"/>
</dbReference>
<dbReference type="PANTHER" id="PTHR43775">
    <property type="entry name" value="FATTY ACID SYNTHASE"/>
    <property type="match status" value="1"/>
</dbReference>
<dbReference type="InterPro" id="IPR014043">
    <property type="entry name" value="Acyl_transferase_dom"/>
</dbReference>
<dbReference type="SUPFAM" id="SSF53901">
    <property type="entry name" value="Thiolase-like"/>
    <property type="match status" value="1"/>
</dbReference>
<dbReference type="SMART" id="SM00823">
    <property type="entry name" value="PKS_PP"/>
    <property type="match status" value="1"/>
</dbReference>
<dbReference type="InterPro" id="IPR016036">
    <property type="entry name" value="Malonyl_transacylase_ACP-bd"/>
</dbReference>
<dbReference type="Pfam" id="PF00698">
    <property type="entry name" value="Acyl_transf_1"/>
    <property type="match status" value="1"/>
</dbReference>
<comment type="caution">
    <text evidence="9">The sequence shown here is derived from an EMBL/GenBank/DDBJ whole genome shotgun (WGS) entry which is preliminary data.</text>
</comment>
<dbReference type="Gene3D" id="3.40.366.10">
    <property type="entry name" value="Malonyl-Coenzyme A Acyl Carrier Protein, domain 2"/>
    <property type="match status" value="1"/>
</dbReference>
<dbReference type="InterPro" id="IPR057326">
    <property type="entry name" value="KR_dom"/>
</dbReference>
<reference evidence="9 10" key="1">
    <citation type="submission" date="2020-01" db="EMBL/GenBank/DDBJ databases">
        <title>Genetics and antimicrobial susceptibilities of Nocardia species isolated from the soil; a comparison with species isolated from humans.</title>
        <authorList>
            <person name="Carrasco G."/>
            <person name="Monzon S."/>
            <person name="Sansegundo M."/>
            <person name="Garcia E."/>
            <person name="Garrido N."/>
            <person name="Medina M.J."/>
            <person name="Villalon P."/>
            <person name="Ramirez-Arocha A.C."/>
            <person name="Jimenez P."/>
            <person name="Cuesta I."/>
            <person name="Valdezate S."/>
        </authorList>
    </citation>
    <scope>NUCLEOTIDE SEQUENCE [LARGE SCALE GENOMIC DNA]</scope>
    <source>
        <strain evidence="9 10">CNM20110649</strain>
    </source>
</reference>
<dbReference type="InterPro" id="IPR036291">
    <property type="entry name" value="NAD(P)-bd_dom_sf"/>
</dbReference>
<dbReference type="InterPro" id="IPR013968">
    <property type="entry name" value="PKS_KR"/>
</dbReference>
<dbReference type="SMART" id="SM01294">
    <property type="entry name" value="PKS_PP_betabranch"/>
    <property type="match status" value="1"/>
</dbReference>
<dbReference type="InterPro" id="IPR001031">
    <property type="entry name" value="Thioesterase"/>
</dbReference>
<evidence type="ECO:0000313" key="10">
    <source>
        <dbReference type="Proteomes" id="UP000470876"/>
    </source>
</evidence>
<feature type="domain" description="PKS/mFAS DH" evidence="8">
    <location>
        <begin position="936"/>
        <end position="1217"/>
    </location>
</feature>
<feature type="region of interest" description="C-terminal hotdog fold" evidence="5">
    <location>
        <begin position="1077"/>
        <end position="1217"/>
    </location>
</feature>
<dbReference type="SUPFAM" id="SSF52151">
    <property type="entry name" value="FabD/lysophospholipase-like"/>
    <property type="match status" value="1"/>
</dbReference>
<dbReference type="Pfam" id="PF00109">
    <property type="entry name" value="ketoacyl-synt"/>
    <property type="match status" value="1"/>
</dbReference>
<dbReference type="CDD" id="cd00833">
    <property type="entry name" value="PKS"/>
    <property type="match status" value="1"/>
</dbReference>
<dbReference type="PROSITE" id="PS50075">
    <property type="entry name" value="CARRIER"/>
    <property type="match status" value="1"/>
</dbReference>
<dbReference type="PROSITE" id="PS52019">
    <property type="entry name" value="PKS_MFAS_DH"/>
    <property type="match status" value="1"/>
</dbReference>
<dbReference type="SUPFAM" id="SSF55048">
    <property type="entry name" value="Probable ACP-binding domain of malonyl-CoA ACP transacylase"/>
    <property type="match status" value="1"/>
</dbReference>
<evidence type="ECO:0000256" key="5">
    <source>
        <dbReference type="PROSITE-ProRule" id="PRU01363"/>
    </source>
</evidence>
<dbReference type="EMBL" id="JAAGUX010000015">
    <property type="protein sequence ID" value="NEW56218.1"/>
    <property type="molecule type" value="Genomic_DNA"/>
</dbReference>
<dbReference type="InterPro" id="IPR009081">
    <property type="entry name" value="PP-bd_ACP"/>
</dbReference>
<name>A0ABX0CIZ5_9NOCA</name>
<dbReference type="InterPro" id="IPR032821">
    <property type="entry name" value="PKS_assoc"/>
</dbReference>
<dbReference type="InterPro" id="IPR036736">
    <property type="entry name" value="ACP-like_sf"/>
</dbReference>
<dbReference type="SUPFAM" id="SSF53474">
    <property type="entry name" value="alpha/beta-Hydrolases"/>
    <property type="match status" value="1"/>
</dbReference>
<dbReference type="InterPro" id="IPR055123">
    <property type="entry name" value="SpnB-like_Rossmann"/>
</dbReference>
<dbReference type="InterPro" id="IPR020841">
    <property type="entry name" value="PKS_Beta-ketoAc_synthase_dom"/>
</dbReference>
<dbReference type="SMART" id="SM00825">
    <property type="entry name" value="PKS_KS"/>
    <property type="match status" value="1"/>
</dbReference>
<dbReference type="SMART" id="SM00824">
    <property type="entry name" value="PKS_TE"/>
    <property type="match status" value="1"/>
</dbReference>
<dbReference type="Gene3D" id="3.40.50.720">
    <property type="entry name" value="NAD(P)-binding Rossmann-like Domain"/>
    <property type="match status" value="1"/>
</dbReference>
<dbReference type="Pfam" id="PF21089">
    <property type="entry name" value="PKS_DH_N"/>
    <property type="match status" value="1"/>
</dbReference>
<organism evidence="9 10">
    <name type="scientific">Nocardia cyriacigeorgica</name>
    <dbReference type="NCBI Taxonomy" id="135487"/>
    <lineage>
        <taxon>Bacteria</taxon>
        <taxon>Bacillati</taxon>
        <taxon>Actinomycetota</taxon>
        <taxon>Actinomycetes</taxon>
        <taxon>Mycobacteriales</taxon>
        <taxon>Nocardiaceae</taxon>
        <taxon>Nocardia</taxon>
    </lineage>
</organism>
<keyword evidence="3" id="KW-0808">Transferase</keyword>
<dbReference type="Gene3D" id="3.40.50.1820">
    <property type="entry name" value="alpha/beta hydrolase"/>
    <property type="match status" value="1"/>
</dbReference>
<dbReference type="PROSITE" id="PS52004">
    <property type="entry name" value="KS3_2"/>
    <property type="match status" value="1"/>
</dbReference>
<dbReference type="SUPFAM" id="SSF51735">
    <property type="entry name" value="NAD(P)-binding Rossmann-fold domains"/>
    <property type="match status" value="2"/>
</dbReference>
<protein>
    <submittedName>
        <fullName evidence="9">SDR family NAD(P)-dependent oxidoreductase</fullName>
    </submittedName>
</protein>
<dbReference type="Proteomes" id="UP000470876">
    <property type="component" value="Unassembled WGS sequence"/>
</dbReference>
<dbReference type="InterPro" id="IPR049551">
    <property type="entry name" value="PKS_DH_C"/>
</dbReference>
<dbReference type="Pfam" id="PF00975">
    <property type="entry name" value="Thioesterase"/>
    <property type="match status" value="1"/>
</dbReference>
<feature type="domain" description="Carrier" evidence="6">
    <location>
        <begin position="1691"/>
        <end position="1766"/>
    </location>
</feature>
<dbReference type="InterPro" id="IPR029058">
    <property type="entry name" value="AB_hydrolase_fold"/>
</dbReference>
<dbReference type="SMART" id="SM00822">
    <property type="entry name" value="PKS_KR"/>
    <property type="match status" value="1"/>
</dbReference>
<evidence type="ECO:0000256" key="2">
    <source>
        <dbReference type="ARBA" id="ARBA00022553"/>
    </source>
</evidence>
<dbReference type="Gene3D" id="3.30.70.3290">
    <property type="match status" value="1"/>
</dbReference>
<evidence type="ECO:0000256" key="4">
    <source>
        <dbReference type="ARBA" id="ARBA00023315"/>
    </source>
</evidence>
<dbReference type="InterPro" id="IPR049552">
    <property type="entry name" value="PKS_DH_N"/>
</dbReference>
<evidence type="ECO:0000313" key="9">
    <source>
        <dbReference type="EMBL" id="NEW56218.1"/>
    </source>
</evidence>
<dbReference type="InterPro" id="IPR049900">
    <property type="entry name" value="PKS_mFAS_DH"/>
</dbReference>
<sequence>MNTSAGDSSERMLEYLKKVTVELMATREDLTRLRERISEPIAIVGMSCRYPGGVESPRQLWDLVASGTDAVGGFPADRGWDVAELYDPDPDRFGKSYTREGGFLRGAGDFDAAFFGIGPREAAAMDPQQRQLLEVSWQALEDAGIEPASLRGSDTGVIAGVMYEDYGYLAREAGPAAEGYAGTGSASSVVSGRVAYTLGLEGPALTVDTACSSSLVAIHLACQSLRRGETSLMLAGGVTVISTPGLFVEFSRQRGLSPDGRCKAFSSAADGVGWAEGVGMVVLERLSDARRNGHDVLAVVRGSAVNQDGASNGLTAPNGPAQERVIAAALADAGLTAADIDAVEAHGTGTPLGDPIEAQALLSAYGQDRAEPLRIGSLKSNIGHSQAAAGVGGVIKMVQALRHETLPRTLHVEAPSPHVDWSAGSVRLLTEAQPWPAGPRVRRVGVSSFGISGTNAHVIVEEAPAVDAATDEQAAGPPRVTLESADALPVLVSAKSADTLRAQADRLRQWLLDDPDADLWSLASSLVDTRTHWDRRGAVVARDREQLMTGLAELAAGAPGTGVATGTVVVGGTAFLFTGQGAQRAGMGARLYRAFPVFADALDEVCAAFDPHLPSARPLREVMFADPDGVLDRTEWTQPALFAFEVAMYRLTESFGITPDVLAGHSIGELAAAYVAGVWSLEDACLLVAARGRLMGALPPGGAMLAVAVTEAQAVEILAEYGDRISVAAVNTPAAVVLSGAVDAVDVLEKQLSGAGKRVARLRVGHAFHSVLMEPMLAEFRAVAEGLRYRPPSIPIVSNVSGAAGTEVTEPGYWVDQVRGCVRFAAGVRTLVESGVRRFLEMGPDAVLAAMTQECVAGQTDPGSPAMVAAAARRSADEVTQFVTLLTQAHIAGVPVRWEPLFAGRQTRRVPLPTYAFARQRYWLAPGVGATGAADHPILTSAVPVAGRDEWLFTGRLSARTHPWIADHVVFGSALLPGTGFVELALSAGARLGAGVIEELVLESPLLLDADASVDIQLGVEAVDGAGRRRFSVHSRTVLETDSVEAEWVVHGTGVLAPLTTTGDMGWNERTWPPTAAEPVDAARLYERLAGMGFGYGPAFQGVRGAWTRGAEVFAELSLPEGADVRRFRIHPALLDAAFHPAIDRLDADADADAGRVPLPFAFTGVRVYRDETTTLRVRVGRDGVDRIRVDAVDTTGAPVLAIDALTARPVDARMLHRDRAAHSLYTLRWTPMPTAAAPARQAVAALGGVALPGADAEYAQPGDLLAAQSVPRIAVWHSEDASAPPDMAAAARHRVHTALPVVRDWLADPRSEHTTLVVVTRNAAEIPGKSCDPAAAAVSGLIACAQSEHPGRIVQIDHDDATVLTADAVLRAVALGEPQVALRDNGMLVPRLVRAAAPDAGPLSFGSGTVLITGGTGGLGALTARHLVTTHGVRRLLLVSRRGPNAEGARELAAELEDMGAHVRVAACDVADRDALSRLLRTISADRPLTAVIHTAGVLDDATIEAMTTEQVDRVLRPKTDAALNLHELTSDLDLSAFVLFSSAAPLLGGQGQGNYAAANRFLDALAHHRREAGLPAHALAWGLWTLGMADAVAEPGGEHIARRIRTRLGLLPITPEPGLALFDRALAAGHAFLMTAILDMSALTALARSGMLPAVLRDLVRVPAAARPEQTSGSLAELLARSPETDRYDIILREVRSLAAVVLGHSSAEAIDAEVPFAELGFDSLGGVEFRNRLAAASGQVLPSTVVFEYPTAAAVARMLHAQLGGTQAPAQAPPATTGVRGTLTELVLAAHRRGEVAATLPLLVETAKLSVDGERAAPHGSSAPMLLAREGTGPTLICIPSFLVGNGPHQFGRLARELGGELGVSALWLPGTRAGQALPSSWDALLDELAAVTAEATEARPFALVGYSIGGALAHALAGRLEEHGRGPVGVALLDTYAPDGDELMRHVFARALGLVLDRGHELIDVDDHALVAMGNYVRIYHERRNRPIAAPTLNLRATIGLPGLEVAEPVPGWQHRGDTIEIEADHFSLIEEQIPAVARALRQWLQSVANPAASVS</sequence>
<dbReference type="InterPro" id="IPR050091">
    <property type="entry name" value="PKS_NRPS_Biosynth_Enz"/>
</dbReference>
<evidence type="ECO:0000256" key="3">
    <source>
        <dbReference type="ARBA" id="ARBA00022679"/>
    </source>
</evidence>
<evidence type="ECO:0000259" key="7">
    <source>
        <dbReference type="PROSITE" id="PS52004"/>
    </source>
</evidence>
<dbReference type="Pfam" id="PF02801">
    <property type="entry name" value="Ketoacyl-synt_C"/>
    <property type="match status" value="1"/>
</dbReference>
<dbReference type="InterPro" id="IPR016035">
    <property type="entry name" value="Acyl_Trfase/lysoPLipase"/>
</dbReference>
<feature type="active site" description="Proton donor; for dehydratase activity" evidence="5">
    <location>
        <position position="1136"/>
    </location>
</feature>
<feature type="active site" description="Proton acceptor; for dehydratase activity" evidence="5">
    <location>
        <position position="968"/>
    </location>
</feature>
<gene>
    <name evidence="9" type="ORF">GV794_11230</name>
</gene>
<dbReference type="InterPro" id="IPR020807">
    <property type="entry name" value="PKS_DH"/>
</dbReference>
<dbReference type="SUPFAM" id="SSF47336">
    <property type="entry name" value="ACP-like"/>
    <property type="match status" value="1"/>
</dbReference>
<dbReference type="SMART" id="SM00827">
    <property type="entry name" value="PKS_AT"/>
    <property type="match status" value="1"/>
</dbReference>
<dbReference type="Gene3D" id="3.10.129.110">
    <property type="entry name" value="Polyketide synthase dehydratase"/>
    <property type="match status" value="1"/>
</dbReference>
<dbReference type="Pfam" id="PF22953">
    <property type="entry name" value="SpnB_Rossmann"/>
    <property type="match status" value="1"/>
</dbReference>
<dbReference type="InterPro" id="IPR016039">
    <property type="entry name" value="Thiolase-like"/>
</dbReference>
<dbReference type="Pfam" id="PF16197">
    <property type="entry name" value="KAsynt_C_assoc"/>
    <property type="match status" value="1"/>
</dbReference>
<dbReference type="Gene3D" id="1.10.1200.10">
    <property type="entry name" value="ACP-like"/>
    <property type="match status" value="1"/>
</dbReference>